<dbReference type="RefSeq" id="WP_211633771.1">
    <property type="nucleotide sequence ID" value="NZ_CP073100.1"/>
</dbReference>
<evidence type="ECO:0000256" key="3">
    <source>
        <dbReference type="ARBA" id="ARBA00022912"/>
    </source>
</evidence>
<dbReference type="FunFam" id="3.40.50.2300:FF:000113">
    <property type="entry name" value="Low molecular weight protein-tyrosine-phosphatase"/>
    <property type="match status" value="1"/>
</dbReference>
<dbReference type="KEGG" id="lamb:KBB96_06600"/>
<organism evidence="6 7">
    <name type="scientific">Luteolibacter ambystomatis</name>
    <dbReference type="NCBI Taxonomy" id="2824561"/>
    <lineage>
        <taxon>Bacteria</taxon>
        <taxon>Pseudomonadati</taxon>
        <taxon>Verrucomicrobiota</taxon>
        <taxon>Verrucomicrobiia</taxon>
        <taxon>Verrucomicrobiales</taxon>
        <taxon>Verrucomicrobiaceae</taxon>
        <taxon>Luteolibacter</taxon>
    </lineage>
</organism>
<dbReference type="Pfam" id="PF01451">
    <property type="entry name" value="LMWPc"/>
    <property type="match status" value="1"/>
</dbReference>
<dbReference type="PRINTS" id="PR00719">
    <property type="entry name" value="LMWPTPASE"/>
</dbReference>
<dbReference type="AlphaFoldDB" id="A0A975J1Z2"/>
<sequence>MNATRKPFRVLFVCMGNICRSPAAEIVFRHHVVRAGLSDTITTDSAGTIGFHSGKGPDPRMSATLASRGYEIFGKSRQITAEDLDAFDLVLVMDRENLENVRSLDRSGDRHDKIRLFMEYGTRHGVTEVPDPYYGGQPGFEHVADLVEDASKGLLRSLS</sequence>
<evidence type="ECO:0000256" key="2">
    <source>
        <dbReference type="ARBA" id="ARBA00022801"/>
    </source>
</evidence>
<protein>
    <submittedName>
        <fullName evidence="6">Low molecular weight phosphotyrosine protein phosphatase</fullName>
    </submittedName>
</protein>
<dbReference type="SMART" id="SM00226">
    <property type="entry name" value="LMWPc"/>
    <property type="match status" value="1"/>
</dbReference>
<comment type="similarity">
    <text evidence="1">Belongs to the low molecular weight phosphotyrosine protein phosphatase family.</text>
</comment>
<dbReference type="GO" id="GO:0004725">
    <property type="term" value="F:protein tyrosine phosphatase activity"/>
    <property type="evidence" value="ECO:0007669"/>
    <property type="project" value="InterPro"/>
</dbReference>
<evidence type="ECO:0000313" key="7">
    <source>
        <dbReference type="Proteomes" id="UP000676169"/>
    </source>
</evidence>
<keyword evidence="7" id="KW-1185">Reference proteome</keyword>
<accession>A0A975J1Z2</accession>
<dbReference type="Proteomes" id="UP000676169">
    <property type="component" value="Chromosome"/>
</dbReference>
<dbReference type="InterPro" id="IPR036196">
    <property type="entry name" value="Ptyr_pPase_sf"/>
</dbReference>
<dbReference type="InterPro" id="IPR023485">
    <property type="entry name" value="Ptyr_pPase"/>
</dbReference>
<proteinExistence type="inferred from homology"/>
<dbReference type="CDD" id="cd16343">
    <property type="entry name" value="LMWPTP"/>
    <property type="match status" value="1"/>
</dbReference>
<feature type="domain" description="Phosphotyrosine protein phosphatase I" evidence="5">
    <location>
        <begin position="8"/>
        <end position="157"/>
    </location>
</feature>
<dbReference type="InterPro" id="IPR017867">
    <property type="entry name" value="Tyr_phospatase_low_mol_wt"/>
</dbReference>
<dbReference type="Gene3D" id="3.40.50.2300">
    <property type="match status" value="1"/>
</dbReference>
<reference evidence="6" key="1">
    <citation type="submission" date="2021-04" db="EMBL/GenBank/DDBJ databases">
        <title>Luteolibacter sp. 32A isolated from the skin of an Anderson's salamander (Ambystoma andersonii).</title>
        <authorList>
            <person name="Spergser J."/>
            <person name="Busse H.-J."/>
        </authorList>
    </citation>
    <scope>NUCLEOTIDE SEQUENCE</scope>
    <source>
        <strain evidence="6">32A</strain>
    </source>
</reference>
<dbReference type="SUPFAM" id="SSF52788">
    <property type="entry name" value="Phosphotyrosine protein phosphatases I"/>
    <property type="match status" value="1"/>
</dbReference>
<feature type="active site" description="Nucleophile" evidence="4">
    <location>
        <position position="14"/>
    </location>
</feature>
<dbReference type="PANTHER" id="PTHR47439">
    <property type="entry name" value="LOW MOLECULAR WEIGHT PHOSPHOTYROSINE PROTEIN PHOSPHATASE-RELATED"/>
    <property type="match status" value="1"/>
</dbReference>
<name>A0A975J1Z2_9BACT</name>
<keyword evidence="2" id="KW-0378">Hydrolase</keyword>
<evidence type="ECO:0000259" key="5">
    <source>
        <dbReference type="SMART" id="SM00226"/>
    </source>
</evidence>
<feature type="active site" description="Proton donor" evidence="4">
    <location>
        <position position="131"/>
    </location>
</feature>
<dbReference type="PANTHER" id="PTHR47439:SF1">
    <property type="entry name" value="ACID PHOSPHATASE"/>
    <property type="match status" value="1"/>
</dbReference>
<keyword evidence="3" id="KW-0904">Protein phosphatase</keyword>
<evidence type="ECO:0000313" key="6">
    <source>
        <dbReference type="EMBL" id="QUE52558.1"/>
    </source>
</evidence>
<gene>
    <name evidence="6" type="ORF">KBB96_06600</name>
</gene>
<dbReference type="InterPro" id="IPR052995">
    <property type="entry name" value="LMW-PTP"/>
</dbReference>
<dbReference type="EMBL" id="CP073100">
    <property type="protein sequence ID" value="QUE52558.1"/>
    <property type="molecule type" value="Genomic_DNA"/>
</dbReference>
<feature type="active site" evidence="4">
    <location>
        <position position="20"/>
    </location>
</feature>
<evidence type="ECO:0000256" key="4">
    <source>
        <dbReference type="PIRSR" id="PIRSR617867-1"/>
    </source>
</evidence>
<evidence type="ECO:0000256" key="1">
    <source>
        <dbReference type="ARBA" id="ARBA00011063"/>
    </source>
</evidence>